<comment type="caution">
    <text evidence="1">The sequence shown here is derived from an EMBL/GenBank/DDBJ whole genome shotgun (WGS) entry which is preliminary data.</text>
</comment>
<dbReference type="Proteomes" id="UP001234297">
    <property type="component" value="Chromosome 7"/>
</dbReference>
<gene>
    <name evidence="1" type="ORF">MRB53_025018</name>
</gene>
<organism evidence="1 2">
    <name type="scientific">Persea americana</name>
    <name type="common">Avocado</name>
    <dbReference type="NCBI Taxonomy" id="3435"/>
    <lineage>
        <taxon>Eukaryota</taxon>
        <taxon>Viridiplantae</taxon>
        <taxon>Streptophyta</taxon>
        <taxon>Embryophyta</taxon>
        <taxon>Tracheophyta</taxon>
        <taxon>Spermatophyta</taxon>
        <taxon>Magnoliopsida</taxon>
        <taxon>Magnoliidae</taxon>
        <taxon>Laurales</taxon>
        <taxon>Lauraceae</taxon>
        <taxon>Persea</taxon>
    </lineage>
</organism>
<sequence>MNRNSTVILEPDCKASITKYGNIRIEIQYVPNTIKISGKVADVVQLSIFNHRFMGIAKQMGRTLQRTSISTNIKERLDFSCALFGPDGGLVANAPRVPVHLGPCQALSVGNSSIGRMISMKEMF</sequence>
<proteinExistence type="predicted"/>
<reference evidence="1 2" key="1">
    <citation type="journal article" date="2022" name="Hortic Res">
        <title>A haplotype resolved chromosomal level avocado genome allows analysis of novel avocado genes.</title>
        <authorList>
            <person name="Nath O."/>
            <person name="Fletcher S.J."/>
            <person name="Hayward A."/>
            <person name="Shaw L.M."/>
            <person name="Masouleh A.K."/>
            <person name="Furtado A."/>
            <person name="Henry R.J."/>
            <person name="Mitter N."/>
        </authorList>
    </citation>
    <scope>NUCLEOTIDE SEQUENCE [LARGE SCALE GENOMIC DNA]</scope>
    <source>
        <strain evidence="2">cv. Hass</strain>
    </source>
</reference>
<evidence type="ECO:0000313" key="1">
    <source>
        <dbReference type="EMBL" id="KAJ8631695.1"/>
    </source>
</evidence>
<evidence type="ECO:0000313" key="2">
    <source>
        <dbReference type="Proteomes" id="UP001234297"/>
    </source>
</evidence>
<dbReference type="EMBL" id="CM056815">
    <property type="protein sequence ID" value="KAJ8631695.1"/>
    <property type="molecule type" value="Genomic_DNA"/>
</dbReference>
<accession>A0ACC2LE27</accession>
<keyword evidence="2" id="KW-1185">Reference proteome</keyword>
<name>A0ACC2LE27_PERAE</name>
<protein>
    <submittedName>
        <fullName evidence="1">Uncharacterized protein</fullName>
    </submittedName>
</protein>